<gene>
    <name evidence="3" type="ORF">H9702_00835</name>
</gene>
<reference evidence="3" key="2">
    <citation type="submission" date="2021-04" db="EMBL/GenBank/DDBJ databases">
        <authorList>
            <person name="Gilroy R."/>
        </authorList>
    </citation>
    <scope>NUCLEOTIDE SEQUENCE</scope>
    <source>
        <strain evidence="3">CHK187-11901</strain>
    </source>
</reference>
<dbReference type="InterPro" id="IPR001296">
    <property type="entry name" value="Glyco_trans_1"/>
</dbReference>
<reference evidence="3" key="1">
    <citation type="journal article" date="2021" name="PeerJ">
        <title>Extensive microbial diversity within the chicken gut microbiome revealed by metagenomics and culture.</title>
        <authorList>
            <person name="Gilroy R."/>
            <person name="Ravi A."/>
            <person name="Getino M."/>
            <person name="Pursley I."/>
            <person name="Horton D.L."/>
            <person name="Alikhan N.F."/>
            <person name="Baker D."/>
            <person name="Gharbi K."/>
            <person name="Hall N."/>
            <person name="Watson M."/>
            <person name="Adriaenssens E.M."/>
            <person name="Foster-Nyarko E."/>
            <person name="Jarju S."/>
            <person name="Secka A."/>
            <person name="Antonio M."/>
            <person name="Oren A."/>
            <person name="Chaudhuri R.R."/>
            <person name="La Ragione R."/>
            <person name="Hildebrand F."/>
            <person name="Pallen M.J."/>
        </authorList>
    </citation>
    <scope>NUCLEOTIDE SEQUENCE</scope>
    <source>
        <strain evidence="3">CHK187-11901</strain>
    </source>
</reference>
<comment type="caution">
    <text evidence="3">The sequence shown here is derived from an EMBL/GenBank/DDBJ whole genome shotgun (WGS) entry which is preliminary data.</text>
</comment>
<evidence type="ECO:0000259" key="1">
    <source>
        <dbReference type="Pfam" id="PF00534"/>
    </source>
</evidence>
<feature type="domain" description="Glycosyltransferase subfamily 4-like N-terminal" evidence="2">
    <location>
        <begin position="3"/>
        <end position="150"/>
    </location>
</feature>
<dbReference type="SUPFAM" id="SSF53756">
    <property type="entry name" value="UDP-Glycosyltransferase/glycogen phosphorylase"/>
    <property type="match status" value="1"/>
</dbReference>
<dbReference type="InterPro" id="IPR050194">
    <property type="entry name" value="Glycosyltransferase_grp1"/>
</dbReference>
<dbReference type="AlphaFoldDB" id="A0A9D2NQQ8"/>
<dbReference type="EMBL" id="DWWM01000005">
    <property type="protein sequence ID" value="HJC35663.1"/>
    <property type="molecule type" value="Genomic_DNA"/>
</dbReference>
<dbReference type="GO" id="GO:0016757">
    <property type="term" value="F:glycosyltransferase activity"/>
    <property type="evidence" value="ECO:0007669"/>
    <property type="project" value="UniProtKB-KW"/>
</dbReference>
<keyword evidence="3" id="KW-0808">Transferase</keyword>
<organism evidence="3 4">
    <name type="scientific">Candidatus Merdibacter merdavium</name>
    <dbReference type="NCBI Taxonomy" id="2838692"/>
    <lineage>
        <taxon>Bacteria</taxon>
        <taxon>Bacillati</taxon>
        <taxon>Bacillota</taxon>
        <taxon>Erysipelotrichia</taxon>
        <taxon>Erysipelotrichales</taxon>
        <taxon>Erysipelotrichaceae</taxon>
        <taxon>Merdibacter</taxon>
    </lineage>
</organism>
<dbReference type="EC" id="2.4.-.-" evidence="3"/>
<dbReference type="InterPro" id="IPR028098">
    <property type="entry name" value="Glyco_trans_4-like_N"/>
</dbReference>
<evidence type="ECO:0000313" key="3">
    <source>
        <dbReference type="EMBL" id="HJC35663.1"/>
    </source>
</evidence>
<name>A0A9D2NQQ8_9FIRM</name>
<dbReference type="Gene3D" id="3.40.50.2000">
    <property type="entry name" value="Glycogen Phosphorylase B"/>
    <property type="match status" value="2"/>
</dbReference>
<dbReference type="PANTHER" id="PTHR45947:SF3">
    <property type="entry name" value="SULFOQUINOVOSYL TRANSFERASE SQD2"/>
    <property type="match status" value="1"/>
</dbReference>
<dbReference type="Proteomes" id="UP000823896">
    <property type="component" value="Unassembled WGS sequence"/>
</dbReference>
<protein>
    <submittedName>
        <fullName evidence="3">Glycosyltransferase</fullName>
        <ecNumber evidence="3">2.4.-.-</ecNumber>
    </submittedName>
</protein>
<dbReference type="Pfam" id="PF13477">
    <property type="entry name" value="Glyco_trans_4_2"/>
    <property type="match status" value="1"/>
</dbReference>
<dbReference type="PANTHER" id="PTHR45947">
    <property type="entry name" value="SULFOQUINOVOSYL TRANSFERASE SQD2"/>
    <property type="match status" value="1"/>
</dbReference>
<feature type="domain" description="Glycosyl transferase family 1" evidence="1">
    <location>
        <begin position="192"/>
        <end position="352"/>
    </location>
</feature>
<proteinExistence type="predicted"/>
<accession>A0A9D2NQQ8</accession>
<dbReference type="Pfam" id="PF00534">
    <property type="entry name" value="Glycos_transf_1"/>
    <property type="match status" value="1"/>
</dbReference>
<evidence type="ECO:0000259" key="2">
    <source>
        <dbReference type="Pfam" id="PF13477"/>
    </source>
</evidence>
<sequence>MKRILIVANVSSFLYKFERGDVRILQSLGHEVHYAANMREQHHEAEAHVMEQMGVIMHHIDIARSPYLYHDNRTALAQLLRLIERLDIRVLHCHTPVGGVLGRLAGKLASHPLYVLYTAHGFHFYRGAPLLNNTLYYLAERALAAYTDVLITINEEDYARARKLKPRGSVWLIPGVGLDMSHFTVMPAMERQRCRQDLQISEGCLLAVSVGELNGNKNHEAVLRTLHLLKEQGWDMRRLRYLICGEGVFHHRLRAMVCAYGLEDCVRLLGHVSDIRPIVGCADVFLFPSRREGLGMAALEALSMGIPVIAADNRGTREYMSDAVNGWLCAPQRLSEEMARALSKLAAMSEAERRELRRRCVISVWQYEKRHARRIMREIYERMDQEVWK</sequence>
<evidence type="ECO:0000313" key="4">
    <source>
        <dbReference type="Proteomes" id="UP000823896"/>
    </source>
</evidence>
<keyword evidence="3" id="KW-0328">Glycosyltransferase</keyword>